<dbReference type="AlphaFoldDB" id="A0A9P6EVT1"/>
<comment type="caution">
    <text evidence="2">The sequence shown here is derived from an EMBL/GenBank/DDBJ whole genome shotgun (WGS) entry which is preliminary data.</text>
</comment>
<dbReference type="Proteomes" id="UP000723463">
    <property type="component" value="Unassembled WGS sequence"/>
</dbReference>
<protein>
    <submittedName>
        <fullName evidence="2">Uncharacterized protein</fullName>
    </submittedName>
</protein>
<name>A0A9P6EVT1_9FUNG</name>
<evidence type="ECO:0000256" key="1">
    <source>
        <dbReference type="SAM" id="MobiDB-lite"/>
    </source>
</evidence>
<organism evidence="2 3">
    <name type="scientific">Mortierella hygrophila</name>
    <dbReference type="NCBI Taxonomy" id="979708"/>
    <lineage>
        <taxon>Eukaryota</taxon>
        <taxon>Fungi</taxon>
        <taxon>Fungi incertae sedis</taxon>
        <taxon>Mucoromycota</taxon>
        <taxon>Mortierellomycotina</taxon>
        <taxon>Mortierellomycetes</taxon>
        <taxon>Mortierellales</taxon>
        <taxon>Mortierellaceae</taxon>
        <taxon>Mortierella</taxon>
    </lineage>
</organism>
<evidence type="ECO:0000313" key="2">
    <source>
        <dbReference type="EMBL" id="KAF9536307.1"/>
    </source>
</evidence>
<feature type="compositionally biased region" description="Acidic residues" evidence="1">
    <location>
        <begin position="174"/>
        <end position="196"/>
    </location>
</feature>
<gene>
    <name evidence="2" type="ORF">EC957_011625</name>
</gene>
<evidence type="ECO:0000313" key="3">
    <source>
        <dbReference type="Proteomes" id="UP000723463"/>
    </source>
</evidence>
<feature type="non-terminal residue" evidence="2">
    <location>
        <position position="1"/>
    </location>
</feature>
<feature type="region of interest" description="Disordered" evidence="1">
    <location>
        <begin position="164"/>
        <end position="204"/>
    </location>
</feature>
<proteinExistence type="predicted"/>
<keyword evidence="3" id="KW-1185">Reference proteome</keyword>
<accession>A0A9P6EVT1</accession>
<reference evidence="2" key="1">
    <citation type="journal article" date="2020" name="Fungal Divers.">
        <title>Resolving the Mortierellaceae phylogeny through synthesis of multi-gene phylogenetics and phylogenomics.</title>
        <authorList>
            <person name="Vandepol N."/>
            <person name="Liber J."/>
            <person name="Desiro A."/>
            <person name="Na H."/>
            <person name="Kennedy M."/>
            <person name="Barry K."/>
            <person name="Grigoriev I.V."/>
            <person name="Miller A.N."/>
            <person name="O'Donnell K."/>
            <person name="Stajich J.E."/>
            <person name="Bonito G."/>
        </authorList>
    </citation>
    <scope>NUCLEOTIDE SEQUENCE</scope>
    <source>
        <strain evidence="2">NRRL 2591</strain>
    </source>
</reference>
<sequence length="223" mass="24672">QVNDVPNDTTFSYHLWHKTTLEWTDVAATRTLFPGRVPPTNQELPLHLLVAIIRMALNLNLRSLSLDNRRHEEHDMFSGPKEMILSGDWHSSQSEEDLECPQLLKSEAKGAGDELPRLNPLSNCSKLMELHLPHSTWAHMEGFGTAMSGLIELEELSSLSLARQGVGAQKQEASETEDDSEEGGEDEDDDDAGAEDYETKGIVGPFISSSNTFVLSELNVTVS</sequence>
<dbReference type="EMBL" id="JAAAXW010000823">
    <property type="protein sequence ID" value="KAF9536307.1"/>
    <property type="molecule type" value="Genomic_DNA"/>
</dbReference>